<dbReference type="PANTHER" id="PTHR21290:SF25">
    <property type="entry name" value="SPHINGOMYELIN SYNTHASE-RELATED PROTEIN 1"/>
    <property type="match status" value="1"/>
</dbReference>
<evidence type="ECO:0000256" key="5">
    <source>
        <dbReference type="ARBA" id="ARBA00022919"/>
    </source>
</evidence>
<dbReference type="Pfam" id="PF14360">
    <property type="entry name" value="PAP2_C"/>
    <property type="match status" value="1"/>
</dbReference>
<dbReference type="STRING" id="104452.A0A0L7LTF6"/>
<comment type="subcellular location">
    <subcellularLocation>
        <location evidence="1">Membrane</location>
        <topology evidence="1">Multi-pass membrane protein</topology>
    </subcellularLocation>
</comment>
<protein>
    <submittedName>
        <fullName evidence="12">Sphingomyelin synthase-related protein</fullName>
    </submittedName>
</protein>
<dbReference type="PANTHER" id="PTHR21290">
    <property type="entry name" value="SPHINGOMYELIN SYNTHETASE"/>
    <property type="match status" value="1"/>
</dbReference>
<feature type="transmembrane region" description="Helical" evidence="10">
    <location>
        <begin position="193"/>
        <end position="214"/>
    </location>
</feature>
<evidence type="ECO:0000256" key="2">
    <source>
        <dbReference type="ARBA" id="ARBA00005441"/>
    </source>
</evidence>
<keyword evidence="13" id="KW-1185">Reference proteome</keyword>
<sequence>MESAIINWSNKEVLDLLRKDKISGPVIEICRIHDIDGQCLLSFVDRDFYESPFDHIKLGERKRFILLVKKLQKNNRTAMFELGLCDDLLLSNPSTNINFLGTNLSHLSYNLHNKLPSEMYTKKTECVSTYTPEAKASRLRPEIWKTAIALGYVFLVTWVTAVVMVIVHDKVPDMKKYPPLPDLFLDNVPHIPWAFDMCEITGSFLMAIWLLVLVFHKHRFIILRRFFALAGTVFLLRCFTMLITSLSVPGSHLKCEPRSYPPADDLTVWGRRLRQAYDIWSGAGMSVRGVRTCGDYMFSGHTVALTLLNFFITEYTPRNLYLLHIITWVMNMFGIFFILAAHEHYSIDVFIAFYITSRLFLYYHTLSNNQALMQNDSSRTRIWFPLLSFFESEVDGIVPNDYEGPVAILINLKLWLLQLAAEVKESAMAKAAGTKLQEGAAMGEYSVVKLVDGIKRNLSIVEEYKNSRQRLVTTDKNVQACLLDEFPDAEFRRRTIPDLPIDPILQDFTRDPTLDFNSPPSPNIRKKFN</sequence>
<dbReference type="Proteomes" id="UP000037510">
    <property type="component" value="Unassembled WGS sequence"/>
</dbReference>
<evidence type="ECO:0000256" key="8">
    <source>
        <dbReference type="ARBA" id="ARBA00023136"/>
    </source>
</evidence>
<feature type="domain" description="Sphingomyelin synthase-like" evidence="11">
    <location>
        <begin position="292"/>
        <end position="365"/>
    </location>
</feature>
<gene>
    <name evidence="12" type="ORF">OBRU01_02204</name>
</gene>
<dbReference type="InterPro" id="IPR013761">
    <property type="entry name" value="SAM/pointed_sf"/>
</dbReference>
<keyword evidence="7" id="KW-0443">Lipid metabolism</keyword>
<feature type="transmembrane region" description="Helical" evidence="10">
    <location>
        <begin position="296"/>
        <end position="313"/>
    </location>
</feature>
<dbReference type="Gene3D" id="1.10.150.50">
    <property type="entry name" value="Transcription Factor, Ets-1"/>
    <property type="match status" value="1"/>
</dbReference>
<feature type="transmembrane region" description="Helical" evidence="10">
    <location>
        <begin position="147"/>
        <end position="167"/>
    </location>
</feature>
<evidence type="ECO:0000256" key="10">
    <source>
        <dbReference type="SAM" id="Phobius"/>
    </source>
</evidence>
<dbReference type="EMBL" id="JTDY01000159">
    <property type="protein sequence ID" value="KOB78526.1"/>
    <property type="molecule type" value="Genomic_DNA"/>
</dbReference>
<dbReference type="GO" id="GO:0033188">
    <property type="term" value="F:sphingomyelin synthase activity"/>
    <property type="evidence" value="ECO:0007669"/>
    <property type="project" value="TreeGrafter"/>
</dbReference>
<dbReference type="InterPro" id="IPR025749">
    <property type="entry name" value="Sphingomyelin_synth-like_dom"/>
</dbReference>
<feature type="region of interest" description="Disordered" evidence="9">
    <location>
        <begin position="510"/>
        <end position="529"/>
    </location>
</feature>
<dbReference type="GO" id="GO:0000139">
    <property type="term" value="C:Golgi membrane"/>
    <property type="evidence" value="ECO:0007669"/>
    <property type="project" value="TreeGrafter"/>
</dbReference>
<dbReference type="GO" id="GO:0047493">
    <property type="term" value="F:ceramide cholinephosphotransferase activity"/>
    <property type="evidence" value="ECO:0007669"/>
    <property type="project" value="TreeGrafter"/>
</dbReference>
<evidence type="ECO:0000259" key="11">
    <source>
        <dbReference type="Pfam" id="PF14360"/>
    </source>
</evidence>
<keyword evidence="6 10" id="KW-1133">Transmembrane helix</keyword>
<dbReference type="SUPFAM" id="SSF47769">
    <property type="entry name" value="SAM/Pointed domain"/>
    <property type="match status" value="1"/>
</dbReference>
<feature type="transmembrane region" description="Helical" evidence="10">
    <location>
        <begin position="320"/>
        <end position="339"/>
    </location>
</feature>
<evidence type="ECO:0000256" key="9">
    <source>
        <dbReference type="SAM" id="MobiDB-lite"/>
    </source>
</evidence>
<dbReference type="GO" id="GO:0046513">
    <property type="term" value="P:ceramide biosynthetic process"/>
    <property type="evidence" value="ECO:0007669"/>
    <property type="project" value="TreeGrafter"/>
</dbReference>
<evidence type="ECO:0000313" key="13">
    <source>
        <dbReference type="Proteomes" id="UP000037510"/>
    </source>
</evidence>
<keyword evidence="5" id="KW-0746">Sphingolipid metabolism</keyword>
<comment type="similarity">
    <text evidence="2">Belongs to the sphingomyelin synthase family.</text>
</comment>
<reference evidence="12 13" key="1">
    <citation type="journal article" date="2015" name="Genome Biol. Evol.">
        <title>The genome of winter moth (Operophtera brumata) provides a genomic perspective on sexual dimorphism and phenology.</title>
        <authorList>
            <person name="Derks M.F."/>
            <person name="Smit S."/>
            <person name="Salis L."/>
            <person name="Schijlen E."/>
            <person name="Bossers A."/>
            <person name="Mateman C."/>
            <person name="Pijl A.S."/>
            <person name="de Ridder D."/>
            <person name="Groenen M.A."/>
            <person name="Visser M.E."/>
            <person name="Megens H.J."/>
        </authorList>
    </citation>
    <scope>NUCLEOTIDE SEQUENCE [LARGE SCALE GENOMIC DNA]</scope>
    <source>
        <strain evidence="12">WM2013NL</strain>
        <tissue evidence="12">Head and thorax</tissue>
    </source>
</reference>
<accession>A0A0L7LTF6</accession>
<dbReference type="GO" id="GO:0005789">
    <property type="term" value="C:endoplasmic reticulum membrane"/>
    <property type="evidence" value="ECO:0007669"/>
    <property type="project" value="TreeGrafter"/>
</dbReference>
<proteinExistence type="inferred from homology"/>
<organism evidence="12 13">
    <name type="scientific">Operophtera brumata</name>
    <name type="common">Winter moth</name>
    <name type="synonym">Phalaena brumata</name>
    <dbReference type="NCBI Taxonomy" id="104452"/>
    <lineage>
        <taxon>Eukaryota</taxon>
        <taxon>Metazoa</taxon>
        <taxon>Ecdysozoa</taxon>
        <taxon>Arthropoda</taxon>
        <taxon>Hexapoda</taxon>
        <taxon>Insecta</taxon>
        <taxon>Pterygota</taxon>
        <taxon>Neoptera</taxon>
        <taxon>Endopterygota</taxon>
        <taxon>Lepidoptera</taxon>
        <taxon>Glossata</taxon>
        <taxon>Ditrysia</taxon>
        <taxon>Geometroidea</taxon>
        <taxon>Geometridae</taxon>
        <taxon>Larentiinae</taxon>
        <taxon>Operophtera</taxon>
    </lineage>
</organism>
<evidence type="ECO:0000256" key="1">
    <source>
        <dbReference type="ARBA" id="ARBA00004141"/>
    </source>
</evidence>
<feature type="transmembrane region" description="Helical" evidence="10">
    <location>
        <begin position="226"/>
        <end position="248"/>
    </location>
</feature>
<evidence type="ECO:0000256" key="6">
    <source>
        <dbReference type="ARBA" id="ARBA00022989"/>
    </source>
</evidence>
<keyword evidence="3" id="KW-0808">Transferase</keyword>
<evidence type="ECO:0000256" key="4">
    <source>
        <dbReference type="ARBA" id="ARBA00022692"/>
    </source>
</evidence>
<keyword evidence="8 10" id="KW-0472">Membrane</keyword>
<keyword evidence="4 10" id="KW-0812">Transmembrane</keyword>
<evidence type="ECO:0000313" key="12">
    <source>
        <dbReference type="EMBL" id="KOB78526.1"/>
    </source>
</evidence>
<dbReference type="GO" id="GO:0005886">
    <property type="term" value="C:plasma membrane"/>
    <property type="evidence" value="ECO:0007669"/>
    <property type="project" value="TreeGrafter"/>
</dbReference>
<feature type="transmembrane region" description="Helical" evidence="10">
    <location>
        <begin position="345"/>
        <end position="363"/>
    </location>
</feature>
<dbReference type="InterPro" id="IPR045221">
    <property type="entry name" value="Sphingomyelin_synth-like"/>
</dbReference>
<evidence type="ECO:0000256" key="7">
    <source>
        <dbReference type="ARBA" id="ARBA00023098"/>
    </source>
</evidence>
<evidence type="ECO:0000256" key="3">
    <source>
        <dbReference type="ARBA" id="ARBA00022679"/>
    </source>
</evidence>
<comment type="caution">
    <text evidence="12">The sequence shown here is derived from an EMBL/GenBank/DDBJ whole genome shotgun (WGS) entry which is preliminary data.</text>
</comment>
<name>A0A0L7LTF6_OPEBR</name>
<dbReference type="AlphaFoldDB" id="A0A0L7LTF6"/>